<dbReference type="AlphaFoldDB" id="A0A3B0G0S9"/>
<comment type="caution">
    <text evidence="2">The sequence shown here is derived from an EMBL/GenBank/DDBJ whole genome shotgun (WGS) entry which is preliminary data.</text>
</comment>
<dbReference type="InterPro" id="IPR036514">
    <property type="entry name" value="SGNH_hydro_sf"/>
</dbReference>
<organism evidence="2 3">
    <name type="scientific">Pseudarthrobacter phenanthrenivorans</name>
    <name type="common">Arthrobacter phenanthrenivorans</name>
    <dbReference type="NCBI Taxonomy" id="361575"/>
    <lineage>
        <taxon>Bacteria</taxon>
        <taxon>Bacillati</taxon>
        <taxon>Actinomycetota</taxon>
        <taxon>Actinomycetes</taxon>
        <taxon>Micrococcales</taxon>
        <taxon>Micrococcaceae</taxon>
        <taxon>Pseudarthrobacter</taxon>
    </lineage>
</organism>
<protein>
    <submittedName>
        <fullName evidence="2">SGNH/GDSL hydrolase family protein</fullName>
    </submittedName>
</protein>
<name>A0A3B0G0S9_PSEPS</name>
<sequence>MPMEDFPTAEAGTGHIVLLGDSIFDNGAYVNGGPAVISQLQRALPEWKCTLLAVDGDVVSGVSRQLASLPADATHLVVSAGGNDALAYAPLLQERSSSVGEALATLATAQERFATDYLEMLHQVESAGRPFAVCTIYDTPPSEPGQKVIKAALCLFNDAITRAAFSRGAALVDLRLICSEDGDYANPIEPSSQGGEKIARAISSFTRVRPVPGRAQSIVIAY</sequence>
<dbReference type="EMBL" id="RBNH01000001">
    <property type="protein sequence ID" value="RKO27402.1"/>
    <property type="molecule type" value="Genomic_DNA"/>
</dbReference>
<dbReference type="GO" id="GO:0016787">
    <property type="term" value="F:hydrolase activity"/>
    <property type="evidence" value="ECO:0007669"/>
    <property type="project" value="UniProtKB-KW"/>
</dbReference>
<keyword evidence="2" id="KW-0378">Hydrolase</keyword>
<feature type="domain" description="SGNH hydrolase-type esterase" evidence="1">
    <location>
        <begin position="18"/>
        <end position="183"/>
    </location>
</feature>
<dbReference type="Gene3D" id="3.40.50.1110">
    <property type="entry name" value="SGNH hydrolase"/>
    <property type="match status" value="1"/>
</dbReference>
<dbReference type="SUPFAM" id="SSF52266">
    <property type="entry name" value="SGNH hydrolase"/>
    <property type="match status" value="1"/>
</dbReference>
<gene>
    <name evidence="2" type="ORF">D7Z96_00215</name>
</gene>
<reference evidence="3" key="2">
    <citation type="submission" date="2018-10" db="EMBL/GenBank/DDBJ databases">
        <authorList>
            <person name="Wang Y."/>
            <person name="Wang J."/>
            <person name="Yang X."/>
            <person name="Wang Z."/>
            <person name="Huang Y."/>
        </authorList>
    </citation>
    <scope>NUCLEOTIDE SEQUENCE [LARGE SCALE GENOMIC DNA]</scope>
    <source>
        <strain evidence="3">J015</strain>
    </source>
</reference>
<accession>A0A3B0G0S9</accession>
<proteinExistence type="predicted"/>
<dbReference type="Proteomes" id="UP000273159">
    <property type="component" value="Unassembled WGS sequence"/>
</dbReference>
<reference evidence="2 3" key="1">
    <citation type="submission" date="2018-10" db="EMBL/GenBank/DDBJ databases">
        <title>Genome-guide identification and characterization of bacteria that degrade polycyclic aromatic hydrocarbons and resist hexavalent chromium simultaneously.</title>
        <authorList>
            <person name="Feng H."/>
        </authorList>
    </citation>
    <scope>NUCLEOTIDE SEQUENCE [LARGE SCALE GENOMIC DNA]</scope>
    <source>
        <strain evidence="2 3">J015</strain>
    </source>
</reference>
<evidence type="ECO:0000313" key="2">
    <source>
        <dbReference type="EMBL" id="RKO27402.1"/>
    </source>
</evidence>
<evidence type="ECO:0000259" key="1">
    <source>
        <dbReference type="Pfam" id="PF13472"/>
    </source>
</evidence>
<evidence type="ECO:0000313" key="3">
    <source>
        <dbReference type="Proteomes" id="UP000273159"/>
    </source>
</evidence>
<dbReference type="InterPro" id="IPR013830">
    <property type="entry name" value="SGNH_hydro"/>
</dbReference>
<dbReference type="Pfam" id="PF13472">
    <property type="entry name" value="Lipase_GDSL_2"/>
    <property type="match status" value="1"/>
</dbReference>